<dbReference type="AlphaFoldDB" id="A0A812PD14"/>
<gene>
    <name evidence="2" type="primary">VWA8</name>
    <name evidence="2" type="ORF">SNEC2469_LOCUS8978</name>
</gene>
<sequence>ENDGDGFDPGDVGTRDYDDATDQSGKRHAPRAGTLVKVLGMVVLVELELLVRRFVFEGGGFVSDNIDPSIFSTAGIGGRAGPYRLDVGQELVMLTEEQKEEVSEEWHNKARQMADEAYAHRLSELKMSAHDESEYRRLLQPVEAQISAFRLVLQSHEAKERERSWQKQQTQGELDEMRLVDGIAGARNIYRRRAMAEETGGEQVLPKRIKFVMDCSGSMYTFNRIDQRLQRLMEASIFIFESFAGFEYKYEYAMVGHSGSGPEAESLVAWAKPPKSAKEQLAIVKQMAAHAQYSHSGDHTLEATDRAIKDVLRKPADEYYVFVVSDADLARYGISPAAWNKILMQDKRVNAYVILISSNTDEAETIKSGLTAGHGFVCDHNDLLAVTFKQVFSVTMLRNRK</sequence>
<comment type="caution">
    <text evidence="2">The sequence shown here is derived from an EMBL/GenBank/DDBJ whole genome shotgun (WGS) entry which is preliminary data.</text>
</comment>
<reference evidence="2" key="1">
    <citation type="submission" date="2021-02" db="EMBL/GenBank/DDBJ databases">
        <authorList>
            <person name="Dougan E. K."/>
            <person name="Rhodes N."/>
            <person name="Thang M."/>
            <person name="Chan C."/>
        </authorList>
    </citation>
    <scope>NUCLEOTIDE SEQUENCE</scope>
</reference>
<evidence type="ECO:0000313" key="2">
    <source>
        <dbReference type="EMBL" id="CAE7346577.1"/>
    </source>
</evidence>
<evidence type="ECO:0000313" key="3">
    <source>
        <dbReference type="Proteomes" id="UP000601435"/>
    </source>
</evidence>
<dbReference type="PANTHER" id="PTHR21610">
    <property type="entry name" value="VON WILLEBRAND FACTOR A DOMAIN-CONTAINING PROTEIN 8"/>
    <property type="match status" value="1"/>
</dbReference>
<evidence type="ECO:0000256" key="1">
    <source>
        <dbReference type="SAM" id="MobiDB-lite"/>
    </source>
</evidence>
<organism evidence="2 3">
    <name type="scientific">Symbiodinium necroappetens</name>
    <dbReference type="NCBI Taxonomy" id="1628268"/>
    <lineage>
        <taxon>Eukaryota</taxon>
        <taxon>Sar</taxon>
        <taxon>Alveolata</taxon>
        <taxon>Dinophyceae</taxon>
        <taxon>Suessiales</taxon>
        <taxon>Symbiodiniaceae</taxon>
        <taxon>Symbiodinium</taxon>
    </lineage>
</organism>
<protein>
    <submittedName>
        <fullName evidence="2">VWA8 protein</fullName>
    </submittedName>
</protein>
<dbReference type="InterPro" id="IPR036465">
    <property type="entry name" value="vWFA_dom_sf"/>
</dbReference>
<feature type="non-terminal residue" evidence="2">
    <location>
        <position position="1"/>
    </location>
</feature>
<dbReference type="GO" id="GO:0005737">
    <property type="term" value="C:cytoplasm"/>
    <property type="evidence" value="ECO:0007669"/>
    <property type="project" value="TreeGrafter"/>
</dbReference>
<name>A0A812PD14_9DINO</name>
<dbReference type="PANTHER" id="PTHR21610:SF9">
    <property type="entry name" value="VON WILLEBRAND FACTOR A DOMAIN-CONTAINING PROTEIN 8"/>
    <property type="match status" value="1"/>
</dbReference>
<keyword evidence="3" id="KW-1185">Reference proteome</keyword>
<dbReference type="OrthoDB" id="5186at2759"/>
<proteinExistence type="predicted"/>
<dbReference type="Gene3D" id="3.40.50.410">
    <property type="entry name" value="von Willebrand factor, type A domain"/>
    <property type="match status" value="1"/>
</dbReference>
<accession>A0A812PD14</accession>
<dbReference type="Proteomes" id="UP000601435">
    <property type="component" value="Unassembled WGS sequence"/>
</dbReference>
<feature type="region of interest" description="Disordered" evidence="1">
    <location>
        <begin position="1"/>
        <end position="28"/>
    </location>
</feature>
<dbReference type="SUPFAM" id="SSF53300">
    <property type="entry name" value="vWA-like"/>
    <property type="match status" value="1"/>
</dbReference>
<dbReference type="EMBL" id="CAJNJA010014626">
    <property type="protein sequence ID" value="CAE7346577.1"/>
    <property type="molecule type" value="Genomic_DNA"/>
</dbReference>
<dbReference type="InterPro" id="IPR039891">
    <property type="entry name" value="VWA8"/>
</dbReference>